<comment type="function">
    <text evidence="13">Transfers and isomerizes the ribose moiety from AdoMet to the 7-aminomethyl group of 7-deazaguanine (preQ1-tRNA) to give epoxyqueuosine (oQ-tRNA).</text>
</comment>
<keyword evidence="14" id="KW-0328">Glycosyltransferase</keyword>
<comment type="pathway">
    <text evidence="2 13">tRNA modification; tRNA-queuosine biosynthesis.</text>
</comment>
<keyword evidence="6 13" id="KW-0949">S-adenosyl-L-methionine</keyword>
<protein>
    <recommendedName>
        <fullName evidence="11 13">S-adenosylmethionine:tRNA ribosyltransferase-isomerase</fullName>
        <ecNumber evidence="10 13">2.4.99.17</ecNumber>
    </recommendedName>
    <alternativeName>
        <fullName evidence="12 13">Queuosine biosynthesis protein QueA</fullName>
    </alternativeName>
</protein>
<dbReference type="SUPFAM" id="SSF111337">
    <property type="entry name" value="QueA-like"/>
    <property type="match status" value="1"/>
</dbReference>
<evidence type="ECO:0000256" key="3">
    <source>
        <dbReference type="ARBA" id="ARBA00011245"/>
    </source>
</evidence>
<organism evidence="14 15">
    <name type="scientific">Pannonibacter tanglangensis</name>
    <dbReference type="NCBI Taxonomy" id="2750084"/>
    <lineage>
        <taxon>Bacteria</taxon>
        <taxon>Pseudomonadati</taxon>
        <taxon>Pseudomonadota</taxon>
        <taxon>Alphaproteobacteria</taxon>
        <taxon>Hyphomicrobiales</taxon>
        <taxon>Stappiaceae</taxon>
        <taxon>Pannonibacter</taxon>
    </lineage>
</organism>
<evidence type="ECO:0000256" key="10">
    <source>
        <dbReference type="ARBA" id="ARBA00066503"/>
    </source>
</evidence>
<dbReference type="FunFam" id="3.40.1780.10:FF:000001">
    <property type="entry name" value="S-adenosylmethionine:tRNA ribosyltransferase-isomerase"/>
    <property type="match status" value="1"/>
</dbReference>
<keyword evidence="4 13" id="KW-0963">Cytoplasm</keyword>
<dbReference type="NCBIfam" id="TIGR00113">
    <property type="entry name" value="queA"/>
    <property type="match status" value="1"/>
</dbReference>
<evidence type="ECO:0000256" key="1">
    <source>
        <dbReference type="ARBA" id="ARBA00004496"/>
    </source>
</evidence>
<dbReference type="Proteomes" id="UP000586722">
    <property type="component" value="Unassembled WGS sequence"/>
</dbReference>
<comment type="subcellular location">
    <subcellularLocation>
        <location evidence="1 13">Cytoplasm</location>
    </subcellularLocation>
</comment>
<sequence>MRVDDFDFELPQERIALRPARPRDAARMLVVRPQSDPELQDAGVLDLPMLLEPGDALVFNDTKVIPAQLEGTRTRGDAVAQIGATLHLRAGADRWWAFVRPAKKLAVGDRVRFGTTSEARACLGGVLDATVAEKKDTGEILFVFDLSGPDLDAAIHGVGHIPLPPYIAAKRGEDEQDRTDYQTIYAEKEGAVAAPTAGLHFTERLFAALDARGIERHTVTLHVGAGTFLPVKADDTRDHVMHAEWGQISPETAARLQAVRARGNKVVAVGTTSLRILESAAQGPGGLAAFAGETRIFITPGYRFRAIDALMTNFHLPRSTLFMLVSALSGLDTMRAAYAHAIETGYRFYSYGDSSLLFPSASSIASQDELSR</sequence>
<evidence type="ECO:0000256" key="8">
    <source>
        <dbReference type="ARBA" id="ARBA00052751"/>
    </source>
</evidence>
<evidence type="ECO:0000256" key="13">
    <source>
        <dbReference type="HAMAP-Rule" id="MF_00113"/>
    </source>
</evidence>
<dbReference type="NCBIfam" id="NF001140">
    <property type="entry name" value="PRK00147.1"/>
    <property type="match status" value="1"/>
</dbReference>
<gene>
    <name evidence="13 14" type="primary">queA</name>
    <name evidence="14" type="ORF">GWI72_06225</name>
</gene>
<comment type="catalytic activity">
    <reaction evidence="8 13">
        <text>7-aminomethyl-7-carbaguanosine(34) in tRNA + S-adenosyl-L-methionine = epoxyqueuosine(34) in tRNA + adenine + L-methionine + 2 H(+)</text>
        <dbReference type="Rhea" id="RHEA:32155"/>
        <dbReference type="Rhea" id="RHEA-COMP:10342"/>
        <dbReference type="Rhea" id="RHEA-COMP:18582"/>
        <dbReference type="ChEBI" id="CHEBI:15378"/>
        <dbReference type="ChEBI" id="CHEBI:16708"/>
        <dbReference type="ChEBI" id="CHEBI:57844"/>
        <dbReference type="ChEBI" id="CHEBI:59789"/>
        <dbReference type="ChEBI" id="CHEBI:82833"/>
        <dbReference type="ChEBI" id="CHEBI:194443"/>
        <dbReference type="EC" id="2.4.99.17"/>
    </reaction>
</comment>
<dbReference type="EMBL" id="JAABLQ010000001">
    <property type="protein sequence ID" value="NBN77864.1"/>
    <property type="molecule type" value="Genomic_DNA"/>
</dbReference>
<proteinExistence type="inferred from homology"/>
<dbReference type="UniPathway" id="UPA00392"/>
<dbReference type="Pfam" id="PF02547">
    <property type="entry name" value="Queuosine_synth"/>
    <property type="match status" value="1"/>
</dbReference>
<accession>A0A7X5J7N2</accession>
<dbReference type="GO" id="GO:0051075">
    <property type="term" value="F:S-adenosylmethionine:tRNA ribosyltransferase-isomerase activity"/>
    <property type="evidence" value="ECO:0007669"/>
    <property type="project" value="UniProtKB-EC"/>
</dbReference>
<dbReference type="PANTHER" id="PTHR30307">
    <property type="entry name" value="S-ADENOSYLMETHIONINE:TRNA RIBOSYLTRANSFERASE-ISOMERASE"/>
    <property type="match status" value="1"/>
</dbReference>
<evidence type="ECO:0000313" key="15">
    <source>
        <dbReference type="Proteomes" id="UP000586722"/>
    </source>
</evidence>
<comment type="caution">
    <text evidence="14">The sequence shown here is derived from an EMBL/GenBank/DDBJ whole genome shotgun (WGS) entry which is preliminary data.</text>
</comment>
<comment type="similarity">
    <text evidence="9 13">Belongs to the QueA family.</text>
</comment>
<keyword evidence="7 13" id="KW-0671">Queuosine biosynthesis</keyword>
<dbReference type="InterPro" id="IPR036100">
    <property type="entry name" value="QueA_sf"/>
</dbReference>
<evidence type="ECO:0000256" key="6">
    <source>
        <dbReference type="ARBA" id="ARBA00022691"/>
    </source>
</evidence>
<evidence type="ECO:0000256" key="4">
    <source>
        <dbReference type="ARBA" id="ARBA00022490"/>
    </source>
</evidence>
<dbReference type="InterPro" id="IPR042119">
    <property type="entry name" value="QueA_dom2"/>
</dbReference>
<dbReference type="GO" id="GO:0005737">
    <property type="term" value="C:cytoplasm"/>
    <property type="evidence" value="ECO:0007669"/>
    <property type="project" value="UniProtKB-SubCell"/>
</dbReference>
<dbReference type="EC" id="2.4.99.17" evidence="10 13"/>
<dbReference type="RefSeq" id="WP_161708143.1">
    <property type="nucleotide sequence ID" value="NZ_JAABLQ010000001.1"/>
</dbReference>
<evidence type="ECO:0000256" key="5">
    <source>
        <dbReference type="ARBA" id="ARBA00022679"/>
    </source>
</evidence>
<comment type="subunit">
    <text evidence="3 13">Monomer.</text>
</comment>
<dbReference type="Gene3D" id="3.40.1780.10">
    <property type="entry name" value="QueA-like"/>
    <property type="match status" value="1"/>
</dbReference>
<evidence type="ECO:0000256" key="12">
    <source>
        <dbReference type="ARBA" id="ARBA00076160"/>
    </source>
</evidence>
<evidence type="ECO:0000256" key="2">
    <source>
        <dbReference type="ARBA" id="ARBA00004691"/>
    </source>
</evidence>
<keyword evidence="5 13" id="KW-0808">Transferase</keyword>
<dbReference type="PANTHER" id="PTHR30307:SF0">
    <property type="entry name" value="S-ADENOSYLMETHIONINE:TRNA RIBOSYLTRANSFERASE-ISOMERASE"/>
    <property type="match status" value="1"/>
</dbReference>
<evidence type="ECO:0000256" key="11">
    <source>
        <dbReference type="ARBA" id="ARBA00069325"/>
    </source>
</evidence>
<dbReference type="Gene3D" id="2.40.10.240">
    <property type="entry name" value="QueA-like"/>
    <property type="match status" value="1"/>
</dbReference>
<dbReference type="GO" id="GO:0008616">
    <property type="term" value="P:tRNA queuosine(34) biosynthetic process"/>
    <property type="evidence" value="ECO:0007669"/>
    <property type="project" value="UniProtKB-UniRule"/>
</dbReference>
<dbReference type="InterPro" id="IPR003699">
    <property type="entry name" value="QueA"/>
</dbReference>
<reference evidence="15" key="1">
    <citation type="submission" date="2020-01" db="EMBL/GenBank/DDBJ databases">
        <authorList>
            <person name="Fang Y."/>
            <person name="Sun R."/>
            <person name="Nie L."/>
            <person name="He J."/>
            <person name="Hao L."/>
            <person name="Wang L."/>
            <person name="Su S."/>
            <person name="Lv E."/>
            <person name="Zhang Z."/>
            <person name="Xie R."/>
            <person name="Liu H."/>
        </authorList>
    </citation>
    <scope>NUCLEOTIDE SEQUENCE [LARGE SCALE GENOMIC DNA]</scope>
    <source>
        <strain evidence="15">XCT-53</strain>
    </source>
</reference>
<dbReference type="AlphaFoldDB" id="A0A7X5J7N2"/>
<dbReference type="HAMAP" id="MF_00113">
    <property type="entry name" value="QueA"/>
    <property type="match status" value="1"/>
</dbReference>
<evidence type="ECO:0000313" key="14">
    <source>
        <dbReference type="EMBL" id="NBN77864.1"/>
    </source>
</evidence>
<evidence type="ECO:0000256" key="7">
    <source>
        <dbReference type="ARBA" id="ARBA00022785"/>
    </source>
</evidence>
<dbReference type="InterPro" id="IPR042118">
    <property type="entry name" value="QueA_dom1"/>
</dbReference>
<evidence type="ECO:0000256" key="9">
    <source>
        <dbReference type="ARBA" id="ARBA00061210"/>
    </source>
</evidence>
<keyword evidence="15" id="KW-1185">Reference proteome</keyword>
<name>A0A7X5J7N2_9HYPH</name>